<accession>A0ABY4MUM5</accession>
<reference evidence="2" key="1">
    <citation type="submission" date="2022-05" db="EMBL/GenBank/DDBJ databases">
        <title>Complete genome sequence of toluene-degrading Gulosibacter sediminis strain ACHW.36C.</title>
        <authorList>
            <person name="Wai A.C."/>
            <person name="Lai G.K."/>
            <person name="Griffin S.D."/>
            <person name="Leung F.C."/>
        </authorList>
    </citation>
    <scope>NUCLEOTIDE SEQUENCE [LARGE SCALE GENOMIC DNA]</scope>
    <source>
        <strain evidence="2">ACHW.36C</strain>
    </source>
</reference>
<gene>
    <name evidence="2" type="ORF">M3M28_08620</name>
</gene>
<dbReference type="InterPro" id="IPR045443">
    <property type="entry name" value="DUF6504"/>
</dbReference>
<sequence>MLIGEPVDVELSPSGAPVRFFWRGSTYGIISAPEPWLAREAWWHTADRATRGSNTPLEREMWRVDAVPLRGMLQPGDTSFDLCRQRDGSWQLEQAWSGELDERLFA</sequence>
<protein>
    <submittedName>
        <fullName evidence="2">DUF6504 family protein</fullName>
    </submittedName>
</protein>
<evidence type="ECO:0000313" key="2">
    <source>
        <dbReference type="EMBL" id="UQN14116.1"/>
    </source>
</evidence>
<organism evidence="2">
    <name type="scientific">Gulosibacter sediminis</name>
    <dbReference type="NCBI Taxonomy" id="1729695"/>
    <lineage>
        <taxon>Bacteria</taxon>
        <taxon>Bacillati</taxon>
        <taxon>Actinomycetota</taxon>
        <taxon>Actinomycetes</taxon>
        <taxon>Micrococcales</taxon>
        <taxon>Microbacteriaceae</taxon>
        <taxon>Gulosibacter</taxon>
    </lineage>
</organism>
<name>A0ABY4MUM5_9MICO</name>
<dbReference type="Pfam" id="PF20114">
    <property type="entry name" value="DUF6504"/>
    <property type="match status" value="1"/>
</dbReference>
<feature type="domain" description="DUF6504" evidence="1">
    <location>
        <begin position="13"/>
        <end position="94"/>
    </location>
</feature>
<evidence type="ECO:0000259" key="1">
    <source>
        <dbReference type="Pfam" id="PF20114"/>
    </source>
</evidence>
<dbReference type="EMBL" id="CP097160">
    <property type="protein sequence ID" value="UQN14116.1"/>
    <property type="molecule type" value="Genomic_DNA"/>
</dbReference>
<proteinExistence type="predicted"/>